<proteinExistence type="predicted"/>
<name>E8ZKU6_MYCHL</name>
<dbReference type="HOGENOM" id="CLU_098620_0_0_14"/>
<dbReference type="AlphaFoldDB" id="E8ZKU6"/>
<keyword evidence="2" id="KW-1185">Reference proteome</keyword>
<evidence type="ECO:0000313" key="1">
    <source>
        <dbReference type="EMBL" id="CBY92262.1"/>
    </source>
</evidence>
<gene>
    <name evidence="1" type="ordered locus">HF1_02540</name>
</gene>
<dbReference type="KEGG" id="mha:HF1_02540"/>
<dbReference type="EMBL" id="FR773153">
    <property type="protein sequence ID" value="CBY92262.1"/>
    <property type="molecule type" value="Genomic_DNA"/>
</dbReference>
<sequence length="226" mass="25074">MSSPLLTKSALGTLGLGTATAGTVYFGRDLISNREDQKTKSSIRELIKKSKPHKRLISGNTVSDPLWKEAWKRYREENSNRDSDSWALKDWTKPSGSVDGNDNASSHLITACSSKADSEVESEKDPLFVQVLSYCTRDALISDLLKERAPNRTVLTENSNDNQKWNTPWGAYKSSNNKWSLTDWSTQSNSATVPASLKTTCKSKLAVKTESAQDGDYEDVLNWCTA</sequence>
<protein>
    <submittedName>
        <fullName evidence="1">Uncharacterized protein</fullName>
    </submittedName>
</protein>
<dbReference type="OrthoDB" id="9823882at2"/>
<evidence type="ECO:0000313" key="2">
    <source>
        <dbReference type="Proteomes" id="UP000008637"/>
    </source>
</evidence>
<dbReference type="Proteomes" id="UP000008637">
    <property type="component" value="Chromosome"/>
</dbReference>
<accession>E8ZKU6</accession>
<organism evidence="1 2">
    <name type="scientific">Mycoplasma haemofelis (strain Langford 1)</name>
    <name type="common">Haemobartonella felis</name>
    <dbReference type="NCBI Taxonomy" id="941640"/>
    <lineage>
        <taxon>Bacteria</taxon>
        <taxon>Bacillati</taxon>
        <taxon>Mycoplasmatota</taxon>
        <taxon>Mollicutes</taxon>
        <taxon>Mycoplasmataceae</taxon>
        <taxon>Mycoplasma</taxon>
    </lineage>
</organism>
<reference evidence="1 2" key="1">
    <citation type="journal article" date="2011" name="J. Bacteriol.">
        <title>Complete genome sequence of Mycoplasma haemofelis, a hemotropic mycoplasma.</title>
        <authorList>
            <person name="Barker E.N."/>
            <person name="Helps C.R."/>
            <person name="Peters I.R."/>
            <person name="Darby A.C."/>
            <person name="Radford A.D."/>
            <person name="Tasker S."/>
        </authorList>
    </citation>
    <scope>NUCLEOTIDE SEQUENCE [LARGE SCALE GENOMIC DNA]</scope>
    <source>
        <strain evidence="1 2">Langford 1</strain>
    </source>
</reference>